<accession>A0ABY8EEA0</accession>
<feature type="domain" description="LiaF transmembrane" evidence="2">
    <location>
        <begin position="7"/>
        <end position="57"/>
    </location>
</feature>
<reference evidence="3 4" key="1">
    <citation type="submission" date="2023-03" db="EMBL/GenBank/DDBJ databases">
        <title>Complete genome sequence of Tepidibacter sp. SWIR-1, isolated from a deep-sea hydrothermal vent.</title>
        <authorList>
            <person name="Li X."/>
        </authorList>
    </citation>
    <scope>NUCLEOTIDE SEQUENCE [LARGE SCALE GENOMIC DNA]</scope>
    <source>
        <strain evidence="3 4">SWIR-1</strain>
    </source>
</reference>
<protein>
    <submittedName>
        <fullName evidence="3">DUF5668 domain-containing protein</fullName>
    </submittedName>
</protein>
<dbReference type="RefSeq" id="WP_277733297.1">
    <property type="nucleotide sequence ID" value="NZ_CP120733.1"/>
</dbReference>
<evidence type="ECO:0000313" key="4">
    <source>
        <dbReference type="Proteomes" id="UP001222800"/>
    </source>
</evidence>
<dbReference type="InterPro" id="IPR054331">
    <property type="entry name" value="LiaF_TM"/>
</dbReference>
<gene>
    <name evidence="3" type="ORF">P4S50_04145</name>
</gene>
<dbReference type="EMBL" id="CP120733">
    <property type="protein sequence ID" value="WFD11276.1"/>
    <property type="molecule type" value="Genomic_DNA"/>
</dbReference>
<sequence length="57" mass="6534">MNKGGLIWGIFFILLGIGWTLENFNIIDVSTIDILVKFWPLILIGIGVDIIYKNRKK</sequence>
<dbReference type="Proteomes" id="UP001222800">
    <property type="component" value="Chromosome"/>
</dbReference>
<evidence type="ECO:0000256" key="1">
    <source>
        <dbReference type="SAM" id="Phobius"/>
    </source>
</evidence>
<feature type="transmembrane region" description="Helical" evidence="1">
    <location>
        <begin position="36"/>
        <end position="52"/>
    </location>
</feature>
<keyword evidence="1" id="KW-0812">Transmembrane</keyword>
<evidence type="ECO:0000313" key="3">
    <source>
        <dbReference type="EMBL" id="WFD11276.1"/>
    </source>
</evidence>
<evidence type="ECO:0000259" key="2">
    <source>
        <dbReference type="Pfam" id="PF22570"/>
    </source>
</evidence>
<keyword evidence="1" id="KW-1133">Transmembrane helix</keyword>
<dbReference type="Pfam" id="PF22570">
    <property type="entry name" value="LiaF-TM"/>
    <property type="match status" value="1"/>
</dbReference>
<name>A0ABY8EEA0_9FIRM</name>
<organism evidence="3 4">
    <name type="scientific">Tepidibacter hydrothermalis</name>
    <dbReference type="NCBI Taxonomy" id="3036126"/>
    <lineage>
        <taxon>Bacteria</taxon>
        <taxon>Bacillati</taxon>
        <taxon>Bacillota</taxon>
        <taxon>Clostridia</taxon>
        <taxon>Peptostreptococcales</taxon>
        <taxon>Peptostreptococcaceae</taxon>
        <taxon>Tepidibacter</taxon>
    </lineage>
</organism>
<proteinExistence type="predicted"/>
<keyword evidence="1" id="KW-0472">Membrane</keyword>
<keyword evidence="4" id="KW-1185">Reference proteome</keyword>